<evidence type="ECO:0000256" key="2">
    <source>
        <dbReference type="SAM" id="Phobius"/>
    </source>
</evidence>
<feature type="compositionally biased region" description="Pro residues" evidence="1">
    <location>
        <begin position="90"/>
        <end position="100"/>
    </location>
</feature>
<name>A0A2T6ZG47_TUBBO</name>
<evidence type="ECO:0000313" key="3">
    <source>
        <dbReference type="EMBL" id="PUU74468.1"/>
    </source>
</evidence>
<comment type="caution">
    <text evidence="3">The sequence shown here is derived from an EMBL/GenBank/DDBJ whole genome shotgun (WGS) entry which is preliminary data.</text>
</comment>
<organism evidence="3 4">
    <name type="scientific">Tuber borchii</name>
    <name type="common">White truffle</name>
    <dbReference type="NCBI Taxonomy" id="42251"/>
    <lineage>
        <taxon>Eukaryota</taxon>
        <taxon>Fungi</taxon>
        <taxon>Dikarya</taxon>
        <taxon>Ascomycota</taxon>
        <taxon>Pezizomycotina</taxon>
        <taxon>Pezizomycetes</taxon>
        <taxon>Pezizales</taxon>
        <taxon>Tuberaceae</taxon>
        <taxon>Tuber</taxon>
    </lineage>
</organism>
<accession>A0A2T6ZG47</accession>
<dbReference type="Proteomes" id="UP000244722">
    <property type="component" value="Unassembled WGS sequence"/>
</dbReference>
<gene>
    <name evidence="3" type="ORF">B9Z19DRAFT_441577</name>
</gene>
<reference evidence="3 4" key="1">
    <citation type="submission" date="2017-04" db="EMBL/GenBank/DDBJ databases">
        <title>Draft genome sequence of Tuber borchii Vittad., a whitish edible truffle.</title>
        <authorList>
            <consortium name="DOE Joint Genome Institute"/>
            <person name="Murat C."/>
            <person name="Kuo A."/>
            <person name="Barry K.W."/>
            <person name="Clum A."/>
            <person name="Dockter R.B."/>
            <person name="Fauchery L."/>
            <person name="Iotti M."/>
            <person name="Kohler A."/>
            <person name="Labutti K."/>
            <person name="Lindquist E.A."/>
            <person name="Lipzen A."/>
            <person name="Ohm R.A."/>
            <person name="Wang M."/>
            <person name="Grigoriev I.V."/>
            <person name="Zambonelli A."/>
            <person name="Martin F.M."/>
        </authorList>
    </citation>
    <scope>NUCLEOTIDE SEQUENCE [LARGE SCALE GENOMIC DNA]</scope>
    <source>
        <strain evidence="3 4">Tbo3840</strain>
    </source>
</reference>
<keyword evidence="2" id="KW-1133">Transmembrane helix</keyword>
<proteinExistence type="predicted"/>
<keyword evidence="2" id="KW-0812">Transmembrane</keyword>
<sequence>MPAIDLLSQFNKREQTENKGGDNGDDRSPAVIVGLVIAALTLLLAIMSYRHSRLSHLVSSSSPSLFLKACQPSSLSLLILIYSQSGNPPQQAPRTPPPKRSTPIPLADPTGGGQVIFYIYHGFSNAQFAGAHSATFSDPNNSISGGDMRVHVLEHHGNQGD</sequence>
<dbReference type="AlphaFoldDB" id="A0A2T6ZG47"/>
<dbReference type="EMBL" id="NESQ01000297">
    <property type="protein sequence ID" value="PUU74468.1"/>
    <property type="molecule type" value="Genomic_DNA"/>
</dbReference>
<feature type="region of interest" description="Disordered" evidence="1">
    <location>
        <begin position="86"/>
        <end position="106"/>
    </location>
</feature>
<keyword evidence="4" id="KW-1185">Reference proteome</keyword>
<protein>
    <submittedName>
        <fullName evidence="3">Uncharacterized protein</fullName>
    </submittedName>
</protein>
<evidence type="ECO:0000256" key="1">
    <source>
        <dbReference type="SAM" id="MobiDB-lite"/>
    </source>
</evidence>
<keyword evidence="2" id="KW-0472">Membrane</keyword>
<evidence type="ECO:0000313" key="4">
    <source>
        <dbReference type="Proteomes" id="UP000244722"/>
    </source>
</evidence>
<feature type="transmembrane region" description="Helical" evidence="2">
    <location>
        <begin position="30"/>
        <end position="49"/>
    </location>
</feature>